<feature type="chain" id="PRO_5045049411" evidence="2">
    <location>
        <begin position="22"/>
        <end position="329"/>
    </location>
</feature>
<dbReference type="PANTHER" id="PTHR42928">
    <property type="entry name" value="TRICARBOXYLATE-BINDING PROTEIN"/>
    <property type="match status" value="1"/>
</dbReference>
<accession>A0ABS5F5V3</accession>
<protein>
    <submittedName>
        <fullName evidence="3">Tripartite tricarboxylate transporter substrate binding protein</fullName>
    </submittedName>
</protein>
<dbReference type="CDD" id="cd13578">
    <property type="entry name" value="PBP2_Bug27"/>
    <property type="match status" value="1"/>
</dbReference>
<gene>
    <name evidence="3" type="ORF">GXW71_26490</name>
</gene>
<evidence type="ECO:0000256" key="1">
    <source>
        <dbReference type="ARBA" id="ARBA00006987"/>
    </source>
</evidence>
<dbReference type="PIRSF" id="PIRSF017082">
    <property type="entry name" value="YflP"/>
    <property type="match status" value="1"/>
</dbReference>
<comment type="caution">
    <text evidence="3">The sequence shown here is derived from an EMBL/GenBank/DDBJ whole genome shotgun (WGS) entry which is preliminary data.</text>
</comment>
<reference evidence="4" key="1">
    <citation type="journal article" date="2021" name="Syst. Appl. Microbiol.">
        <title>Roseomonas hellenica sp. nov., isolated from roots of wild-growing Alkanna tinctoria.</title>
        <authorList>
            <person name="Rat A."/>
            <person name="Naranjo H.D."/>
            <person name="Lebbe L."/>
            <person name="Cnockaert M."/>
            <person name="Krigas N."/>
            <person name="Grigoriadou K."/>
            <person name="Maloupa E."/>
            <person name="Willems A."/>
        </authorList>
    </citation>
    <scope>NUCLEOTIDE SEQUENCE [LARGE SCALE GENOMIC DNA]</scope>
    <source>
        <strain evidence="4">LMG 31523</strain>
    </source>
</reference>
<dbReference type="SUPFAM" id="SSF53850">
    <property type="entry name" value="Periplasmic binding protein-like II"/>
    <property type="match status" value="1"/>
</dbReference>
<dbReference type="Gene3D" id="3.40.190.10">
    <property type="entry name" value="Periplasmic binding protein-like II"/>
    <property type="match status" value="1"/>
</dbReference>
<dbReference type="Proteomes" id="UP001196870">
    <property type="component" value="Unassembled WGS sequence"/>
</dbReference>
<evidence type="ECO:0000313" key="3">
    <source>
        <dbReference type="EMBL" id="MBR0667932.1"/>
    </source>
</evidence>
<evidence type="ECO:0000313" key="4">
    <source>
        <dbReference type="Proteomes" id="UP001196870"/>
    </source>
</evidence>
<keyword evidence="4" id="KW-1185">Reference proteome</keyword>
<dbReference type="EMBL" id="JAAGBB010000044">
    <property type="protein sequence ID" value="MBR0667932.1"/>
    <property type="molecule type" value="Genomic_DNA"/>
</dbReference>
<dbReference type="Gene3D" id="3.40.190.150">
    <property type="entry name" value="Bordetella uptake gene, domain 1"/>
    <property type="match status" value="1"/>
</dbReference>
<sequence length="329" mass="34745">MRATRRLILAAGLAAPAIARAQGAAFPTRPIRLVIPFTPAGTTDLVGRVTAEKLGQRLGAQVVVENRPGAGGNVAGDFVARSEADGHTLMLTTIGTGAINFGLYGARMPYRPQDLVGVALMIQVPNVLMVANDTPARTLRELIALAAARRGGLNYGTAGIGTSPHICIELLNMMTGMQMQHVPYRGSGPMLTELVANRVDVGMDNIPSALPFIREGRIRGIGVTSKTRSAALPDLPTLDEAGASGFEATAWFGVVAPAATPRPVVNRLGELLNQVALEADFRRRMAELGADPPGLTPDGGTTPEAFDAFLRAEQTKWLDVVRRSGARIE</sequence>
<comment type="similarity">
    <text evidence="1">Belongs to the UPF0065 (bug) family.</text>
</comment>
<keyword evidence="2" id="KW-0732">Signal</keyword>
<dbReference type="InterPro" id="IPR042100">
    <property type="entry name" value="Bug_dom1"/>
</dbReference>
<evidence type="ECO:0000256" key="2">
    <source>
        <dbReference type="SAM" id="SignalP"/>
    </source>
</evidence>
<dbReference type="InterPro" id="IPR005064">
    <property type="entry name" value="BUG"/>
</dbReference>
<name>A0ABS5F5V3_9PROT</name>
<proteinExistence type="inferred from homology"/>
<dbReference type="Pfam" id="PF03401">
    <property type="entry name" value="TctC"/>
    <property type="match status" value="1"/>
</dbReference>
<feature type="signal peptide" evidence="2">
    <location>
        <begin position="1"/>
        <end position="21"/>
    </location>
</feature>
<dbReference type="RefSeq" id="WP_211855708.1">
    <property type="nucleotide sequence ID" value="NZ_JAAGBB010000044.1"/>
</dbReference>
<dbReference type="PANTHER" id="PTHR42928:SF5">
    <property type="entry name" value="BLR1237 PROTEIN"/>
    <property type="match status" value="1"/>
</dbReference>
<organism evidence="3 4">
    <name type="scientific">Plastoroseomonas hellenica</name>
    <dbReference type="NCBI Taxonomy" id="2687306"/>
    <lineage>
        <taxon>Bacteria</taxon>
        <taxon>Pseudomonadati</taxon>
        <taxon>Pseudomonadota</taxon>
        <taxon>Alphaproteobacteria</taxon>
        <taxon>Acetobacterales</taxon>
        <taxon>Acetobacteraceae</taxon>
        <taxon>Plastoroseomonas</taxon>
    </lineage>
</organism>